<evidence type="ECO:0000256" key="4">
    <source>
        <dbReference type="ARBA" id="ARBA00022622"/>
    </source>
</evidence>
<evidence type="ECO:0000313" key="11">
    <source>
        <dbReference type="EMBL" id="RHN70749.1"/>
    </source>
</evidence>
<comment type="subcellular location">
    <subcellularLocation>
        <location evidence="1">Cell membrane</location>
        <topology evidence="1">Lipid-anchor</topology>
        <topology evidence="1">GPI-anchor</topology>
    </subcellularLocation>
</comment>
<sequence>MGLRNTSVLCLALMLSFSSAINCLDITKTLGQYPELSTFSKYLTETKLAEQINSGKAVTILALDNKAIASLSGKPIDAIKAVIGTHVIPEFYDEKKLFDIIGSHAQLPTLSTAPGLAAKIYVSLINEGEMAFSSAVEGSTFDATLVQSTEAEPGVVSILQVSQPIVKVGASAPATPATLSKPATPAAVSTSSAGEVATPAAVPASGAGQVTTPAASPSVVIAESPESFGDAPAPAPSASSRATFRFIGAVIAFASIFVSL</sequence>
<dbReference type="InterPro" id="IPR036378">
    <property type="entry name" value="FAS1_dom_sf"/>
</dbReference>
<dbReference type="PROSITE" id="PS50213">
    <property type="entry name" value="FAS1"/>
    <property type="match status" value="1"/>
</dbReference>
<dbReference type="KEGG" id="mtr:11433911"/>
<name>G7JCC6_MEDTR</name>
<reference evidence="10 13" key="2">
    <citation type="journal article" date="2014" name="BMC Genomics">
        <title>An improved genome release (version Mt4.0) for the model legume Medicago truncatula.</title>
        <authorList>
            <person name="Tang H."/>
            <person name="Krishnakumar V."/>
            <person name="Bidwell S."/>
            <person name="Rosen B."/>
            <person name="Chan A."/>
            <person name="Zhou S."/>
            <person name="Gentzbittel L."/>
            <person name="Childs K.L."/>
            <person name="Yandell M."/>
            <person name="Gundlach H."/>
            <person name="Mayer K.F."/>
            <person name="Schwartz D.C."/>
            <person name="Town C.D."/>
        </authorList>
    </citation>
    <scope>GENOME REANNOTATION</scope>
    <source>
        <strain evidence="12 13">cv. Jemalong A17</strain>
    </source>
</reference>
<evidence type="ECO:0000256" key="2">
    <source>
        <dbReference type="ARBA" id="ARBA00007843"/>
    </source>
</evidence>
<gene>
    <name evidence="12" type="primary">11433911</name>
    <name evidence="10" type="ordered locus">MTR_3g108760</name>
    <name evidence="11" type="ORF">MtrunA17_Chr3g0138891</name>
</gene>
<dbReference type="OMA" id="KILMNHV"/>
<reference evidence="10 13" key="1">
    <citation type="journal article" date="2011" name="Nature">
        <title>The Medicago genome provides insight into the evolution of rhizobial symbioses.</title>
        <authorList>
            <person name="Young N.D."/>
            <person name="Debelle F."/>
            <person name="Oldroyd G.E."/>
            <person name="Geurts R."/>
            <person name="Cannon S.B."/>
            <person name="Udvardi M.K."/>
            <person name="Benedito V.A."/>
            <person name="Mayer K.F."/>
            <person name="Gouzy J."/>
            <person name="Schoof H."/>
            <person name="Van de Peer Y."/>
            <person name="Proost S."/>
            <person name="Cook D.R."/>
            <person name="Meyers B.C."/>
            <person name="Spannagl M."/>
            <person name="Cheung F."/>
            <person name="De Mita S."/>
            <person name="Krishnakumar V."/>
            <person name="Gundlach H."/>
            <person name="Zhou S."/>
            <person name="Mudge J."/>
            <person name="Bharti A.K."/>
            <person name="Murray J.D."/>
            <person name="Naoumkina M.A."/>
            <person name="Rosen B."/>
            <person name="Silverstein K.A."/>
            <person name="Tang H."/>
            <person name="Rombauts S."/>
            <person name="Zhao P.X."/>
            <person name="Zhou P."/>
            <person name="Barbe V."/>
            <person name="Bardou P."/>
            <person name="Bechner M."/>
            <person name="Bellec A."/>
            <person name="Berger A."/>
            <person name="Berges H."/>
            <person name="Bidwell S."/>
            <person name="Bisseling T."/>
            <person name="Choisne N."/>
            <person name="Couloux A."/>
            <person name="Denny R."/>
            <person name="Deshpande S."/>
            <person name="Dai X."/>
            <person name="Doyle J.J."/>
            <person name="Dudez A.M."/>
            <person name="Farmer A.D."/>
            <person name="Fouteau S."/>
            <person name="Franken C."/>
            <person name="Gibelin C."/>
            <person name="Gish J."/>
            <person name="Goldstein S."/>
            <person name="Gonzalez A.J."/>
            <person name="Green P.J."/>
            <person name="Hallab A."/>
            <person name="Hartog M."/>
            <person name="Hua A."/>
            <person name="Humphray S.J."/>
            <person name="Jeong D.H."/>
            <person name="Jing Y."/>
            <person name="Jocker A."/>
            <person name="Kenton S.M."/>
            <person name="Kim D.J."/>
            <person name="Klee K."/>
            <person name="Lai H."/>
            <person name="Lang C."/>
            <person name="Lin S."/>
            <person name="Macmil S.L."/>
            <person name="Magdelenat G."/>
            <person name="Matthews L."/>
            <person name="McCorrison J."/>
            <person name="Monaghan E.L."/>
            <person name="Mun J.H."/>
            <person name="Najar F.Z."/>
            <person name="Nicholson C."/>
            <person name="Noirot C."/>
            <person name="O'Bleness M."/>
            <person name="Paule C.R."/>
            <person name="Poulain J."/>
            <person name="Prion F."/>
            <person name="Qin B."/>
            <person name="Qu C."/>
            <person name="Retzel E.F."/>
            <person name="Riddle C."/>
            <person name="Sallet E."/>
            <person name="Samain S."/>
            <person name="Samson N."/>
            <person name="Sanders I."/>
            <person name="Saurat O."/>
            <person name="Scarpelli C."/>
            <person name="Schiex T."/>
            <person name="Segurens B."/>
            <person name="Severin A.J."/>
            <person name="Sherrier D.J."/>
            <person name="Shi R."/>
            <person name="Sims S."/>
            <person name="Singer S.R."/>
            <person name="Sinharoy S."/>
            <person name="Sterck L."/>
            <person name="Viollet A."/>
            <person name="Wang B.B."/>
            <person name="Wang K."/>
            <person name="Wang M."/>
            <person name="Wang X."/>
            <person name="Warfsmann J."/>
            <person name="Weissenbach J."/>
            <person name="White D.D."/>
            <person name="White J.D."/>
            <person name="Wiley G.B."/>
            <person name="Wincker P."/>
            <person name="Xing Y."/>
            <person name="Yang L."/>
            <person name="Yao Z."/>
            <person name="Ying F."/>
            <person name="Zhai J."/>
            <person name="Zhou L."/>
            <person name="Zuber A."/>
            <person name="Denarie J."/>
            <person name="Dixon R.A."/>
            <person name="May G.D."/>
            <person name="Schwartz D.C."/>
            <person name="Rogers J."/>
            <person name="Quetier F."/>
            <person name="Town C.D."/>
            <person name="Roe B.A."/>
        </authorList>
    </citation>
    <scope>NUCLEOTIDE SEQUENCE [LARGE SCALE GENOMIC DNA]</scope>
    <source>
        <strain evidence="10">A17</strain>
        <strain evidence="12 13">cv. Jemalong A17</strain>
    </source>
</reference>
<evidence type="ECO:0000256" key="6">
    <source>
        <dbReference type="ARBA" id="ARBA00023136"/>
    </source>
</evidence>
<dbReference type="Proteomes" id="UP000002051">
    <property type="component" value="Chromosome 3"/>
</dbReference>
<dbReference type="STRING" id="3880.G7JCC6"/>
<keyword evidence="7" id="KW-0449">Lipoprotein</keyword>
<dbReference type="GO" id="GO:0005886">
    <property type="term" value="C:plasma membrane"/>
    <property type="evidence" value="ECO:0000318"/>
    <property type="project" value="GO_Central"/>
</dbReference>
<evidence type="ECO:0000256" key="5">
    <source>
        <dbReference type="ARBA" id="ARBA00022729"/>
    </source>
</evidence>
<dbReference type="Gene3D" id="2.30.180.10">
    <property type="entry name" value="FAS1 domain"/>
    <property type="match status" value="1"/>
</dbReference>
<evidence type="ECO:0000313" key="10">
    <source>
        <dbReference type="EMBL" id="AES73779.1"/>
    </source>
</evidence>
<dbReference type="EMBL" id="CM001219">
    <property type="protein sequence ID" value="AES73779.1"/>
    <property type="molecule type" value="Genomic_DNA"/>
</dbReference>
<feature type="domain" description="FAS1" evidence="9">
    <location>
        <begin position="23"/>
        <end position="165"/>
    </location>
</feature>
<keyword evidence="4" id="KW-0325">Glycoprotein</keyword>
<evidence type="ECO:0000259" key="9">
    <source>
        <dbReference type="PROSITE" id="PS50213"/>
    </source>
</evidence>
<dbReference type="Pfam" id="PF02469">
    <property type="entry name" value="Fasciclin"/>
    <property type="match status" value="1"/>
</dbReference>
<protein>
    <submittedName>
        <fullName evidence="11">Putative fasciclin-like arabinogalactan protein</fullName>
    </submittedName>
    <submittedName>
        <fullName evidence="10">Surface protein, putative</fullName>
    </submittedName>
</protein>
<accession>G7JCC6</accession>
<evidence type="ECO:0000256" key="8">
    <source>
        <dbReference type="SAM" id="SignalP"/>
    </source>
</evidence>
<dbReference type="eggNOG" id="ENOG502RZZR">
    <property type="taxonomic scope" value="Eukaryota"/>
</dbReference>
<keyword evidence="4" id="KW-0336">GPI-anchor</keyword>
<dbReference type="AlphaFoldDB" id="G7JCC6"/>
<dbReference type="PANTHER" id="PTHR32382:SF86">
    <property type="entry name" value="FASCICLIN-LIKE ARABINOGALACTAN PROTEIN-RELATED"/>
    <property type="match status" value="1"/>
</dbReference>
<organism evidence="10 13">
    <name type="scientific">Medicago truncatula</name>
    <name type="common">Barrel medic</name>
    <name type="synonym">Medicago tribuloides</name>
    <dbReference type="NCBI Taxonomy" id="3880"/>
    <lineage>
        <taxon>Eukaryota</taxon>
        <taxon>Viridiplantae</taxon>
        <taxon>Streptophyta</taxon>
        <taxon>Embryophyta</taxon>
        <taxon>Tracheophyta</taxon>
        <taxon>Spermatophyta</taxon>
        <taxon>Magnoliopsida</taxon>
        <taxon>eudicotyledons</taxon>
        <taxon>Gunneridae</taxon>
        <taxon>Pentapetalae</taxon>
        <taxon>rosids</taxon>
        <taxon>fabids</taxon>
        <taxon>Fabales</taxon>
        <taxon>Fabaceae</taxon>
        <taxon>Papilionoideae</taxon>
        <taxon>50 kb inversion clade</taxon>
        <taxon>NPAAA clade</taxon>
        <taxon>Hologalegina</taxon>
        <taxon>IRL clade</taxon>
        <taxon>Trifolieae</taxon>
        <taxon>Medicago</taxon>
    </lineage>
</organism>
<evidence type="ECO:0000256" key="7">
    <source>
        <dbReference type="ARBA" id="ARBA00023288"/>
    </source>
</evidence>
<evidence type="ECO:0000256" key="3">
    <source>
        <dbReference type="ARBA" id="ARBA00022475"/>
    </source>
</evidence>
<keyword evidence="13" id="KW-1185">Reference proteome</keyword>
<reference evidence="12" key="3">
    <citation type="submission" date="2015-04" db="UniProtKB">
        <authorList>
            <consortium name="EnsemblPlants"/>
        </authorList>
    </citation>
    <scope>IDENTIFICATION</scope>
    <source>
        <strain evidence="12">cv. Jemalong A17</strain>
    </source>
</reference>
<feature type="chain" id="PRO_5014572830" evidence="8">
    <location>
        <begin position="21"/>
        <end position="260"/>
    </location>
</feature>
<dbReference type="EMBL" id="PSQE01000003">
    <property type="protein sequence ID" value="RHN70749.1"/>
    <property type="molecule type" value="Genomic_DNA"/>
</dbReference>
<dbReference type="HOGENOM" id="CLU_058119_1_0_1"/>
<dbReference type="Gramene" id="rna19363">
    <property type="protein sequence ID" value="RHN70749.1"/>
    <property type="gene ID" value="gene19363"/>
</dbReference>
<dbReference type="PaxDb" id="3880-AES73779"/>
<keyword evidence="3" id="KW-1003">Cell membrane</keyword>
<evidence type="ECO:0000313" key="13">
    <source>
        <dbReference type="Proteomes" id="UP000002051"/>
    </source>
</evidence>
<comment type="similarity">
    <text evidence="2">Belongs to the fasciclin-like AGP family.</text>
</comment>
<feature type="signal peptide" evidence="8">
    <location>
        <begin position="1"/>
        <end position="20"/>
    </location>
</feature>
<dbReference type="Proteomes" id="UP000265566">
    <property type="component" value="Chromosome 3"/>
</dbReference>
<dbReference type="OrthoDB" id="694090at2759"/>
<keyword evidence="5 8" id="KW-0732">Signal</keyword>
<reference evidence="11" key="4">
    <citation type="journal article" date="2018" name="Nat. Plants">
        <title>Whole-genome landscape of Medicago truncatula symbiotic genes.</title>
        <authorList>
            <person name="Pecrix Y."/>
            <person name="Gamas P."/>
            <person name="Carrere S."/>
        </authorList>
    </citation>
    <scope>NUCLEOTIDE SEQUENCE</scope>
    <source>
        <tissue evidence="11">Leaves</tissue>
    </source>
</reference>
<keyword evidence="6" id="KW-0472">Membrane</keyword>
<dbReference type="SUPFAM" id="SSF82153">
    <property type="entry name" value="FAS1 domain"/>
    <property type="match status" value="1"/>
</dbReference>
<proteinExistence type="inferred from homology"/>
<dbReference type="InterPro" id="IPR033254">
    <property type="entry name" value="Plant_FLA"/>
</dbReference>
<dbReference type="PANTHER" id="PTHR32382">
    <property type="entry name" value="FASCICLIN-LIKE ARABINOGALACTAN PROTEIN"/>
    <property type="match status" value="1"/>
</dbReference>
<dbReference type="GO" id="GO:0098552">
    <property type="term" value="C:side of membrane"/>
    <property type="evidence" value="ECO:0007669"/>
    <property type="project" value="UniProtKB-KW"/>
</dbReference>
<evidence type="ECO:0000313" key="12">
    <source>
        <dbReference type="EnsemblPlants" id="AES73779"/>
    </source>
</evidence>
<dbReference type="InterPro" id="IPR000782">
    <property type="entry name" value="FAS1_domain"/>
</dbReference>
<evidence type="ECO:0000256" key="1">
    <source>
        <dbReference type="ARBA" id="ARBA00004609"/>
    </source>
</evidence>
<dbReference type="EnsemblPlants" id="AES73779">
    <property type="protein sequence ID" value="AES73779"/>
    <property type="gene ID" value="MTR_3g108760"/>
</dbReference>